<feature type="compositionally biased region" description="Low complexity" evidence="1">
    <location>
        <begin position="74"/>
        <end position="84"/>
    </location>
</feature>
<dbReference type="InParanoid" id="A0A165CJ61"/>
<evidence type="ECO:0000256" key="1">
    <source>
        <dbReference type="SAM" id="MobiDB-lite"/>
    </source>
</evidence>
<evidence type="ECO:0000313" key="3">
    <source>
        <dbReference type="Proteomes" id="UP000077266"/>
    </source>
</evidence>
<dbReference type="EMBL" id="KV426315">
    <property type="protein sequence ID" value="KZV82564.1"/>
    <property type="molecule type" value="Genomic_DNA"/>
</dbReference>
<dbReference type="AlphaFoldDB" id="A0A165CJ61"/>
<dbReference type="Proteomes" id="UP000077266">
    <property type="component" value="Unassembled WGS sequence"/>
</dbReference>
<protein>
    <submittedName>
        <fullName evidence="2">Uncharacterized protein</fullName>
    </submittedName>
</protein>
<reference evidence="2 3" key="1">
    <citation type="journal article" date="2016" name="Mol. Biol. Evol.">
        <title>Comparative Genomics of Early-Diverging Mushroom-Forming Fungi Provides Insights into the Origins of Lignocellulose Decay Capabilities.</title>
        <authorList>
            <person name="Nagy L.G."/>
            <person name="Riley R."/>
            <person name="Tritt A."/>
            <person name="Adam C."/>
            <person name="Daum C."/>
            <person name="Floudas D."/>
            <person name="Sun H."/>
            <person name="Yadav J.S."/>
            <person name="Pangilinan J."/>
            <person name="Larsson K.H."/>
            <person name="Matsuura K."/>
            <person name="Barry K."/>
            <person name="Labutti K."/>
            <person name="Kuo R."/>
            <person name="Ohm R.A."/>
            <person name="Bhattacharya S.S."/>
            <person name="Shirouzu T."/>
            <person name="Yoshinaga Y."/>
            <person name="Martin F.M."/>
            <person name="Grigoriev I.V."/>
            <person name="Hibbett D.S."/>
        </authorList>
    </citation>
    <scope>NUCLEOTIDE SEQUENCE [LARGE SCALE GENOMIC DNA]</scope>
    <source>
        <strain evidence="2 3">HHB12029</strain>
    </source>
</reference>
<keyword evidence="3" id="KW-1185">Reference proteome</keyword>
<feature type="region of interest" description="Disordered" evidence="1">
    <location>
        <begin position="55"/>
        <end position="88"/>
    </location>
</feature>
<name>A0A165CJ61_EXIGL</name>
<proteinExistence type="predicted"/>
<accession>A0A165CJ61</accession>
<evidence type="ECO:0000313" key="2">
    <source>
        <dbReference type="EMBL" id="KZV82564.1"/>
    </source>
</evidence>
<organism evidence="2 3">
    <name type="scientific">Exidia glandulosa HHB12029</name>
    <dbReference type="NCBI Taxonomy" id="1314781"/>
    <lineage>
        <taxon>Eukaryota</taxon>
        <taxon>Fungi</taxon>
        <taxon>Dikarya</taxon>
        <taxon>Basidiomycota</taxon>
        <taxon>Agaricomycotina</taxon>
        <taxon>Agaricomycetes</taxon>
        <taxon>Auriculariales</taxon>
        <taxon>Exidiaceae</taxon>
        <taxon>Exidia</taxon>
    </lineage>
</organism>
<gene>
    <name evidence="2" type="ORF">EXIGLDRAFT_778401</name>
</gene>
<sequence length="204" mass="22842">MFFVTTPQFSSKFSTSKVSAQSSTDIMPLFTQSTTVLRSNLKLRFIPTLRKIFDSNSPKKKRQSDSGILRRQTSDSSISSSSDSSTRKSVRFSDCTKSFDAVDDPSIDISRPRGMRKHMGFPVPGSASWFHAHRTGKYESCHASVNRRIKLARSQSEPVTVTRPLGIPRPIVVRAQSAPARIYEEYPLPRDEHAQAIAELHALI</sequence>